<evidence type="ECO:0000313" key="11">
    <source>
        <dbReference type="Proteomes" id="UP000696280"/>
    </source>
</evidence>
<dbReference type="Proteomes" id="UP000696280">
    <property type="component" value="Unassembled WGS sequence"/>
</dbReference>
<accession>A0A9N9PUZ1</accession>
<keyword evidence="2" id="KW-0597">Phosphoprotein</keyword>
<evidence type="ECO:0000256" key="3">
    <source>
        <dbReference type="ARBA" id="ARBA00022723"/>
    </source>
</evidence>
<proteinExistence type="predicted"/>
<comment type="subcellular location">
    <subcellularLocation>
        <location evidence="1">Nucleus</location>
    </subcellularLocation>
</comment>
<keyword evidence="3" id="KW-0479">Metal-binding</keyword>
<name>A0A9N9PUZ1_9HELO</name>
<evidence type="ECO:0000256" key="5">
    <source>
        <dbReference type="ARBA" id="ARBA00022833"/>
    </source>
</evidence>
<evidence type="ECO:0000256" key="9">
    <source>
        <dbReference type="SAM" id="MobiDB-lite"/>
    </source>
</evidence>
<evidence type="ECO:0000256" key="6">
    <source>
        <dbReference type="ARBA" id="ARBA00023125"/>
    </source>
</evidence>
<keyword evidence="11" id="KW-1185">Reference proteome</keyword>
<protein>
    <submittedName>
        <fullName evidence="10">Uncharacterized protein</fullName>
    </submittedName>
</protein>
<evidence type="ECO:0000256" key="2">
    <source>
        <dbReference type="ARBA" id="ARBA00022553"/>
    </source>
</evidence>
<dbReference type="GO" id="GO:0006366">
    <property type="term" value="P:transcription by RNA polymerase II"/>
    <property type="evidence" value="ECO:0007669"/>
    <property type="project" value="InterPro"/>
</dbReference>
<dbReference type="GO" id="GO:0003677">
    <property type="term" value="F:DNA binding"/>
    <property type="evidence" value="ECO:0007669"/>
    <property type="project" value="UniProtKB-KW"/>
</dbReference>
<keyword evidence="8" id="KW-0539">Nucleus</keyword>
<feature type="compositionally biased region" description="Polar residues" evidence="9">
    <location>
        <begin position="113"/>
        <end position="122"/>
    </location>
</feature>
<sequence>MGSSSKLSPGEPLDEARAMPIPDQYESDPKDRSDSLPVPLTNCISHDQEDPPESTSSISPVTLDNLVDRMRELVLEPKSKQDTGKGGGLAGEEFDQKLVEDCDNAVLSQMSSAFESENSQIPQLPPATGNVLTHDPSSVSSPQYKPISPDYVPILPQYTPKPLQYMPISPNYVPIFPYNEPTSPRYTPTSPQYTPTSPNYVPTSPRYRAHIGGSKWLQRESERKELAVFLKDQARRTESQSPPNSPLLKVNYDIRSLILKYVLTSCSRIRAIHAPTEHRPDVVSPSNYNIGVCCDLINVSLTCWQLHNEAKRIFYEQNTFLIVNDHRMYQAFNHRGCLGRGRFHMTALFMKEVDDKDLTEPPHARKFALNFISTSDYGPKSHGLFDRLYNFKSVVESLGKRRFNKPEVWDLVLKVPHSFKLCERHFNIQSRIYDNISDAVSHQNGDSQCLGLPFDDDPEPFSKGREERYDQCFENIEHLLESLRDLTSLDYRFLWETFHPATDLHGDAESPADSLKLCGYSCHWYVLHSLLELHARFDHSDKREGRMAWLRGLGGTDASGLR</sequence>
<dbReference type="PROSITE" id="PS00115">
    <property type="entry name" value="RNA_POL_II_REPEAT"/>
    <property type="match status" value="1"/>
</dbReference>
<gene>
    <name evidence="10" type="ORF">HYFRA_00002308</name>
</gene>
<keyword evidence="5" id="KW-0862">Zinc</keyword>
<dbReference type="GO" id="GO:0005634">
    <property type="term" value="C:nucleus"/>
    <property type="evidence" value="ECO:0007669"/>
    <property type="project" value="UniProtKB-SubCell"/>
</dbReference>
<dbReference type="GO" id="GO:0046872">
    <property type="term" value="F:metal ion binding"/>
    <property type="evidence" value="ECO:0007669"/>
    <property type="project" value="UniProtKB-KW"/>
</dbReference>
<keyword evidence="6" id="KW-0238">DNA-binding</keyword>
<comment type="caution">
    <text evidence="10">The sequence shown here is derived from an EMBL/GenBank/DDBJ whole genome shotgun (WGS) entry which is preliminary data.</text>
</comment>
<evidence type="ECO:0000256" key="1">
    <source>
        <dbReference type="ARBA" id="ARBA00004123"/>
    </source>
</evidence>
<feature type="region of interest" description="Disordered" evidence="9">
    <location>
        <begin position="1"/>
        <end position="64"/>
    </location>
</feature>
<evidence type="ECO:0000256" key="7">
    <source>
        <dbReference type="ARBA" id="ARBA00023163"/>
    </source>
</evidence>
<keyword evidence="4" id="KW-0677">Repeat</keyword>
<feature type="compositionally biased region" description="Low complexity" evidence="9">
    <location>
        <begin position="185"/>
        <end position="200"/>
    </location>
</feature>
<feature type="region of interest" description="Disordered" evidence="9">
    <location>
        <begin position="113"/>
        <end position="144"/>
    </location>
</feature>
<feature type="region of interest" description="Disordered" evidence="9">
    <location>
        <begin position="185"/>
        <end position="204"/>
    </location>
</feature>
<reference evidence="10" key="1">
    <citation type="submission" date="2021-07" db="EMBL/GenBank/DDBJ databases">
        <authorList>
            <person name="Durling M."/>
        </authorList>
    </citation>
    <scope>NUCLEOTIDE SEQUENCE</scope>
</reference>
<dbReference type="InterPro" id="IPR000684">
    <property type="entry name" value="RNA_pol_II_repeat_euk"/>
</dbReference>
<keyword evidence="7" id="KW-0804">Transcription</keyword>
<organism evidence="10 11">
    <name type="scientific">Hymenoscyphus fraxineus</name>
    <dbReference type="NCBI Taxonomy" id="746836"/>
    <lineage>
        <taxon>Eukaryota</taxon>
        <taxon>Fungi</taxon>
        <taxon>Dikarya</taxon>
        <taxon>Ascomycota</taxon>
        <taxon>Pezizomycotina</taxon>
        <taxon>Leotiomycetes</taxon>
        <taxon>Helotiales</taxon>
        <taxon>Helotiaceae</taxon>
        <taxon>Hymenoscyphus</taxon>
    </lineage>
</organism>
<dbReference type="EMBL" id="CAJVRL010000103">
    <property type="protein sequence ID" value="CAG8960771.1"/>
    <property type="molecule type" value="Genomic_DNA"/>
</dbReference>
<dbReference type="AlphaFoldDB" id="A0A9N9PUZ1"/>
<evidence type="ECO:0000313" key="10">
    <source>
        <dbReference type="EMBL" id="CAG8960771.1"/>
    </source>
</evidence>
<feature type="compositionally biased region" description="Polar residues" evidence="9">
    <location>
        <begin position="53"/>
        <end position="62"/>
    </location>
</feature>
<evidence type="ECO:0000256" key="4">
    <source>
        <dbReference type="ARBA" id="ARBA00022737"/>
    </source>
</evidence>
<evidence type="ECO:0000256" key="8">
    <source>
        <dbReference type="ARBA" id="ARBA00023242"/>
    </source>
</evidence>